<feature type="compositionally biased region" description="Basic and acidic residues" evidence="1">
    <location>
        <begin position="149"/>
        <end position="160"/>
    </location>
</feature>
<name>A0A835IC76_9MAGN</name>
<feature type="region of interest" description="Disordered" evidence="1">
    <location>
        <begin position="149"/>
        <end position="172"/>
    </location>
</feature>
<sequence length="172" mass="19205">MSEGRRLAAERGIRKLLGRSDFLRAVNIIKSTEQPPGYCLSLVAAITRTCSSFEMFRVEHAYLECNQVADYLARLHVDNFVGVCLSGETDEKVRAMQTDYEEDGKPFVVFSLLDGEESFAIRKCQSFVKGMKPTKVLLQAGREGKLIGLHDPDPLSHDPDPLSIRMPETGRA</sequence>
<gene>
    <name evidence="3" type="ORF">IFM89_010134</name>
</gene>
<accession>A0A835IC76</accession>
<dbReference type="GO" id="GO:0004523">
    <property type="term" value="F:RNA-DNA hybrid ribonuclease activity"/>
    <property type="evidence" value="ECO:0007669"/>
    <property type="project" value="InterPro"/>
</dbReference>
<keyword evidence="4" id="KW-1185">Reference proteome</keyword>
<proteinExistence type="predicted"/>
<protein>
    <recommendedName>
        <fullName evidence="2">RNase H type-1 domain-containing protein</fullName>
    </recommendedName>
</protein>
<evidence type="ECO:0000256" key="1">
    <source>
        <dbReference type="SAM" id="MobiDB-lite"/>
    </source>
</evidence>
<dbReference type="CDD" id="cd06222">
    <property type="entry name" value="RNase_H_like"/>
    <property type="match status" value="1"/>
</dbReference>
<dbReference type="InterPro" id="IPR053151">
    <property type="entry name" value="RNase_H-like"/>
</dbReference>
<organism evidence="3 4">
    <name type="scientific">Coptis chinensis</name>
    <dbReference type="NCBI Taxonomy" id="261450"/>
    <lineage>
        <taxon>Eukaryota</taxon>
        <taxon>Viridiplantae</taxon>
        <taxon>Streptophyta</taxon>
        <taxon>Embryophyta</taxon>
        <taxon>Tracheophyta</taxon>
        <taxon>Spermatophyta</taxon>
        <taxon>Magnoliopsida</taxon>
        <taxon>Ranunculales</taxon>
        <taxon>Ranunculaceae</taxon>
        <taxon>Coptidoideae</taxon>
        <taxon>Coptis</taxon>
    </lineage>
</organism>
<dbReference type="PANTHER" id="PTHR47723:SF19">
    <property type="entry name" value="POLYNUCLEOTIDYL TRANSFERASE, RIBONUCLEASE H-LIKE SUPERFAMILY PROTEIN"/>
    <property type="match status" value="1"/>
</dbReference>
<dbReference type="InterPro" id="IPR002156">
    <property type="entry name" value="RNaseH_domain"/>
</dbReference>
<dbReference type="AlphaFoldDB" id="A0A835IC76"/>
<evidence type="ECO:0000259" key="2">
    <source>
        <dbReference type="Pfam" id="PF13456"/>
    </source>
</evidence>
<dbReference type="EMBL" id="JADFTS010000003">
    <property type="protein sequence ID" value="KAF9613692.1"/>
    <property type="molecule type" value="Genomic_DNA"/>
</dbReference>
<reference evidence="3 4" key="1">
    <citation type="submission" date="2020-10" db="EMBL/GenBank/DDBJ databases">
        <title>The Coptis chinensis genome and diversification of protoberbering-type alkaloids.</title>
        <authorList>
            <person name="Wang B."/>
            <person name="Shu S."/>
            <person name="Song C."/>
            <person name="Liu Y."/>
        </authorList>
    </citation>
    <scope>NUCLEOTIDE SEQUENCE [LARGE SCALE GENOMIC DNA]</scope>
    <source>
        <strain evidence="3">HL-2020</strain>
        <tissue evidence="3">Leaf</tissue>
    </source>
</reference>
<evidence type="ECO:0000313" key="4">
    <source>
        <dbReference type="Proteomes" id="UP000631114"/>
    </source>
</evidence>
<dbReference type="PANTHER" id="PTHR47723">
    <property type="entry name" value="OS05G0353850 PROTEIN"/>
    <property type="match status" value="1"/>
</dbReference>
<dbReference type="GO" id="GO:0003676">
    <property type="term" value="F:nucleic acid binding"/>
    <property type="evidence" value="ECO:0007669"/>
    <property type="project" value="InterPro"/>
</dbReference>
<dbReference type="Proteomes" id="UP000631114">
    <property type="component" value="Unassembled WGS sequence"/>
</dbReference>
<dbReference type="InterPro" id="IPR044730">
    <property type="entry name" value="RNase_H-like_dom_plant"/>
</dbReference>
<evidence type="ECO:0000313" key="3">
    <source>
        <dbReference type="EMBL" id="KAF9613692.1"/>
    </source>
</evidence>
<dbReference type="Pfam" id="PF13456">
    <property type="entry name" value="RVT_3"/>
    <property type="match status" value="1"/>
</dbReference>
<comment type="caution">
    <text evidence="3">The sequence shown here is derived from an EMBL/GenBank/DDBJ whole genome shotgun (WGS) entry which is preliminary data.</text>
</comment>
<feature type="domain" description="RNase H type-1" evidence="2">
    <location>
        <begin position="6"/>
        <end position="75"/>
    </location>
</feature>